<dbReference type="InterPro" id="IPR053145">
    <property type="entry name" value="AB_hydrolase_Est10"/>
</dbReference>
<reference evidence="2 3" key="1">
    <citation type="submission" date="2019-03" db="EMBL/GenBank/DDBJ databases">
        <title>Genomic Encyclopedia of Type Strains, Phase IV (KMG-IV): sequencing the most valuable type-strain genomes for metagenomic binning, comparative biology and taxonomic classification.</title>
        <authorList>
            <person name="Goeker M."/>
        </authorList>
    </citation>
    <scope>NUCLEOTIDE SEQUENCE [LARGE SCALE GENOMIC DNA]</scope>
    <source>
        <strain evidence="2 3">DSM 23344</strain>
    </source>
</reference>
<sequence>MRNLIIAVIVVVLSSCTTEQEQKKTTPEVRFIPGTTVDFTFDSNGLTLSGIFDTPAKNVSEALIIFVHGYGGSDIRGRNSYADLRQRFNEIGIATAVWDKPGQGQSEGAFDINQSVFSSAEEVLDAVSYLRQVNAPGSDRIGIWGISRAGWIAPIALSTDSNINFWISVSGTTAEDNFSYLLLSNLPHEGGTVEQAEKLAEEWRAGCNIFRSGGSFDLYQSATQQLRANEYIKQMRGEWQSRAQYEAQQLACNAGTCANIDDDMCSYVFIENFEAMLSSLEVDTLAIFGERDLNVDWHKTSKMYQATIGQNPKASLVVASFEDADHNLHVSETGSIREMQNMKSPIKSDGYYDVQLKWLLETVLESGSSN</sequence>
<dbReference type="RefSeq" id="WP_117318606.1">
    <property type="nucleotide sequence ID" value="NZ_QQSW01000014.1"/>
</dbReference>
<dbReference type="SUPFAM" id="SSF53474">
    <property type="entry name" value="alpha/beta-Hydrolases"/>
    <property type="match status" value="1"/>
</dbReference>
<dbReference type="InterPro" id="IPR022742">
    <property type="entry name" value="Hydrolase_4"/>
</dbReference>
<proteinExistence type="predicted"/>
<dbReference type="Proteomes" id="UP000294980">
    <property type="component" value="Unassembled WGS sequence"/>
</dbReference>
<evidence type="ECO:0000313" key="3">
    <source>
        <dbReference type="Proteomes" id="UP000294980"/>
    </source>
</evidence>
<feature type="domain" description="Serine aminopeptidase S33" evidence="1">
    <location>
        <begin position="61"/>
        <end position="306"/>
    </location>
</feature>
<dbReference type="AlphaFoldDB" id="A0A4V2SBD5"/>
<dbReference type="GO" id="GO:0052689">
    <property type="term" value="F:carboxylic ester hydrolase activity"/>
    <property type="evidence" value="ECO:0007669"/>
    <property type="project" value="TreeGrafter"/>
</dbReference>
<gene>
    <name evidence="2" type="ORF">EV688_1102</name>
</gene>
<dbReference type="Gene3D" id="3.40.50.1820">
    <property type="entry name" value="alpha/beta hydrolase"/>
    <property type="match status" value="1"/>
</dbReference>
<evidence type="ECO:0000313" key="2">
    <source>
        <dbReference type="EMBL" id="TCO75050.1"/>
    </source>
</evidence>
<dbReference type="PANTHER" id="PTHR43265">
    <property type="entry name" value="ESTERASE ESTD"/>
    <property type="match status" value="1"/>
</dbReference>
<protein>
    <recommendedName>
        <fullName evidence="1">Serine aminopeptidase S33 domain-containing protein</fullName>
    </recommendedName>
</protein>
<dbReference type="EMBL" id="SLWX01000010">
    <property type="protein sequence ID" value="TCO75050.1"/>
    <property type="molecule type" value="Genomic_DNA"/>
</dbReference>
<name>A0A4V2SBD5_9GAMM</name>
<dbReference type="PROSITE" id="PS51257">
    <property type="entry name" value="PROKAR_LIPOPROTEIN"/>
    <property type="match status" value="1"/>
</dbReference>
<keyword evidence="3" id="KW-1185">Reference proteome</keyword>
<dbReference type="OrthoDB" id="1412847at2"/>
<accession>A0A4V2SBD5</accession>
<dbReference type="Pfam" id="PF12146">
    <property type="entry name" value="Hydrolase_4"/>
    <property type="match status" value="1"/>
</dbReference>
<evidence type="ECO:0000259" key="1">
    <source>
        <dbReference type="Pfam" id="PF12146"/>
    </source>
</evidence>
<dbReference type="PANTHER" id="PTHR43265:SF1">
    <property type="entry name" value="ESTERASE ESTD"/>
    <property type="match status" value="1"/>
</dbReference>
<dbReference type="InterPro" id="IPR029058">
    <property type="entry name" value="AB_hydrolase_fold"/>
</dbReference>
<organism evidence="2 3">
    <name type="scientific">Chromatocurvus halotolerans</name>
    <dbReference type="NCBI Taxonomy" id="1132028"/>
    <lineage>
        <taxon>Bacteria</taxon>
        <taxon>Pseudomonadati</taxon>
        <taxon>Pseudomonadota</taxon>
        <taxon>Gammaproteobacteria</taxon>
        <taxon>Cellvibrionales</taxon>
        <taxon>Halieaceae</taxon>
        <taxon>Chromatocurvus</taxon>
    </lineage>
</organism>
<comment type="caution">
    <text evidence="2">The sequence shown here is derived from an EMBL/GenBank/DDBJ whole genome shotgun (WGS) entry which is preliminary data.</text>
</comment>